<evidence type="ECO:0000313" key="3">
    <source>
        <dbReference type="Proteomes" id="UP000292039"/>
    </source>
</evidence>
<name>A0A4Q7MVT2_9BURK</name>
<dbReference type="RefSeq" id="WP_130486270.1">
    <property type="nucleotide sequence ID" value="NZ_CBCSEB010000003.1"/>
</dbReference>
<keyword evidence="1" id="KW-0732">Signal</keyword>
<dbReference type="EMBL" id="SGWZ01000001">
    <property type="protein sequence ID" value="RZS72853.1"/>
    <property type="molecule type" value="Genomic_DNA"/>
</dbReference>
<evidence type="ECO:0000313" key="2">
    <source>
        <dbReference type="EMBL" id="RZS72853.1"/>
    </source>
</evidence>
<comment type="caution">
    <text evidence="2">The sequence shown here is derived from an EMBL/GenBank/DDBJ whole genome shotgun (WGS) entry which is preliminary data.</text>
</comment>
<dbReference type="AlphaFoldDB" id="A0A4Q7MVT2"/>
<protein>
    <submittedName>
        <fullName evidence="2">Uncharacterized protein</fullName>
    </submittedName>
</protein>
<accession>A0A4Q7MVT2</accession>
<organism evidence="2 3">
    <name type="scientific">Kerstersia gyiorum</name>
    <dbReference type="NCBI Taxonomy" id="206506"/>
    <lineage>
        <taxon>Bacteria</taxon>
        <taxon>Pseudomonadati</taxon>
        <taxon>Pseudomonadota</taxon>
        <taxon>Betaproteobacteria</taxon>
        <taxon>Burkholderiales</taxon>
        <taxon>Alcaligenaceae</taxon>
        <taxon>Kerstersia</taxon>
    </lineage>
</organism>
<dbReference type="Proteomes" id="UP000292039">
    <property type="component" value="Unassembled WGS sequence"/>
</dbReference>
<feature type="chain" id="PRO_5030098207" evidence="1">
    <location>
        <begin position="22"/>
        <end position="214"/>
    </location>
</feature>
<proteinExistence type="predicted"/>
<sequence>MKIKLTISIFMISFFLPLAMAGEMSVNVSMPGAINPFEGYRMTYTDKEKNSCTFVFSQPGDGFSYLKSDKKCPSFVTEDKVFLDAQEARSHMEIVSHARTFSEYFGEDKYGNKIAKASLYYRCANSGDVSPSQPMDWVGDNRNSSSGYMFMPVRDTRMAGWYRLDYYPDGYKPYQFTVGVWKPVGIDSIVAVDRGRNFTISEFKIRECYSHPID</sequence>
<reference evidence="2 3" key="1">
    <citation type="submission" date="2019-02" db="EMBL/GenBank/DDBJ databases">
        <title>Genomic Encyclopedia of Type Strains, Phase IV (KMG-IV): sequencing the most valuable type-strain genomes for metagenomic binning, comparative biology and taxonomic classification.</title>
        <authorList>
            <person name="Goeker M."/>
        </authorList>
    </citation>
    <scope>NUCLEOTIDE SEQUENCE [LARGE SCALE GENOMIC DNA]</scope>
    <source>
        <strain evidence="2 3">DSM 16618</strain>
    </source>
</reference>
<gene>
    <name evidence="2" type="ORF">EV679_0035</name>
</gene>
<feature type="signal peptide" evidence="1">
    <location>
        <begin position="1"/>
        <end position="21"/>
    </location>
</feature>
<evidence type="ECO:0000256" key="1">
    <source>
        <dbReference type="SAM" id="SignalP"/>
    </source>
</evidence>